<evidence type="ECO:0000256" key="1">
    <source>
        <dbReference type="SAM" id="MobiDB-lite"/>
    </source>
</evidence>
<evidence type="ECO:0000313" key="3">
    <source>
        <dbReference type="Proteomes" id="UP000245768"/>
    </source>
</evidence>
<name>A0A316YG29_9BASI</name>
<gene>
    <name evidence="2" type="ORF">FA10DRAFT_303881</name>
</gene>
<reference evidence="2" key="1">
    <citation type="journal article" date="2018" name="Mol. Biol. Evol.">
        <title>Broad Genomic Sampling Reveals a Smut Pathogenic Ancestry of the Fungal Clade Ustilaginomycotina.</title>
        <authorList>
            <person name="Kijpornyongpan T."/>
            <person name="Mondo S.J."/>
            <person name="Barry K."/>
            <person name="Sandor L."/>
            <person name="Lee J."/>
            <person name="Lipzen A."/>
            <person name="Pangilinan J."/>
            <person name="LaButti K."/>
            <person name="Hainaut M."/>
            <person name="Henrissat B."/>
            <person name="Grigoriev I.V."/>
            <person name="Spatafora J.W."/>
            <person name="Aime M.C."/>
        </authorList>
    </citation>
    <scope>NUCLEOTIDE SEQUENCE [LARGE SCALE GENOMIC DNA]</scope>
    <source>
        <strain evidence="2">MCA 4198</strain>
    </source>
</reference>
<proteinExistence type="predicted"/>
<dbReference type="AlphaFoldDB" id="A0A316YG29"/>
<evidence type="ECO:0000313" key="2">
    <source>
        <dbReference type="EMBL" id="PWN87794.1"/>
    </source>
</evidence>
<dbReference type="GeneID" id="37047211"/>
<protein>
    <submittedName>
        <fullName evidence="2">Uncharacterized protein</fullName>
    </submittedName>
</protein>
<feature type="compositionally biased region" description="Polar residues" evidence="1">
    <location>
        <begin position="10"/>
        <end position="20"/>
    </location>
</feature>
<dbReference type="Proteomes" id="UP000245768">
    <property type="component" value="Unassembled WGS sequence"/>
</dbReference>
<feature type="region of interest" description="Disordered" evidence="1">
    <location>
        <begin position="179"/>
        <end position="233"/>
    </location>
</feature>
<feature type="compositionally biased region" description="Low complexity" evidence="1">
    <location>
        <begin position="21"/>
        <end position="36"/>
    </location>
</feature>
<organism evidence="2 3">
    <name type="scientific">Acaromyces ingoldii</name>
    <dbReference type="NCBI Taxonomy" id="215250"/>
    <lineage>
        <taxon>Eukaryota</taxon>
        <taxon>Fungi</taxon>
        <taxon>Dikarya</taxon>
        <taxon>Basidiomycota</taxon>
        <taxon>Ustilaginomycotina</taxon>
        <taxon>Exobasidiomycetes</taxon>
        <taxon>Exobasidiales</taxon>
        <taxon>Cryptobasidiaceae</taxon>
        <taxon>Acaromyces</taxon>
    </lineage>
</organism>
<sequence>MGKKTPPVSPTISSGDQSSASSTEKTPTTSLSSLSPGADSASILDPVNAKVEMVDDEVGEVFHPPIVLEITEEDKDNGMHGASILLETGPLTGDLEAIGAQSCHQVIETNTTSWEKGDKATSKQPVPFGNLSDAIPSRTNVAMTAQQPVSPPVIGQIIRTSSVSPDTKLWKTPRGYKRYRSTDTDECCCEDEEGKRDSVDDDDDGSAEEASVSSKTARRKNGKEKLVDCPDQDENSAKAALNRHLQQSMMGVDPKLLESVWSAIPSDVERGVGSMLAAIQSENQNDAESECADSDDFKDVAEDELSDDGSQVSEAGSSQIQGAANEAALPLSRRVAPMRGFEGEHMWITTLPRGLPVPLCRPGLGLFPDWLHPAFHVASADGQPRPSPKLLEMFIERYLGSFDNFSSFQEFDEGLQDLLPTVWEEINGQIVRYAAAVGIADAIRALEDERADYAIWGTARFAVLEATVWDSESSEGGRPMEPHELTERDRREWENRLALCKSRQEAIDVTEAVFGPLRSVPFHHRPRIRLSSLWKRFCECRICRRSRKRAKLSLGESEDN</sequence>
<accession>A0A316YG29</accession>
<feature type="compositionally biased region" description="Polar residues" evidence="1">
    <location>
        <begin position="308"/>
        <end position="322"/>
    </location>
</feature>
<dbReference type="InParanoid" id="A0A316YG29"/>
<keyword evidence="3" id="KW-1185">Reference proteome</keyword>
<dbReference type="EMBL" id="KZ819639">
    <property type="protein sequence ID" value="PWN87794.1"/>
    <property type="molecule type" value="Genomic_DNA"/>
</dbReference>
<dbReference type="RefSeq" id="XP_025374992.1">
    <property type="nucleotide sequence ID" value="XM_025525295.1"/>
</dbReference>
<feature type="region of interest" description="Disordered" evidence="1">
    <location>
        <begin position="302"/>
        <end position="324"/>
    </location>
</feature>
<feature type="region of interest" description="Disordered" evidence="1">
    <location>
        <begin position="1"/>
        <end position="42"/>
    </location>
</feature>